<proteinExistence type="predicted"/>
<dbReference type="Pfam" id="PF02597">
    <property type="entry name" value="ThiS"/>
    <property type="match status" value="1"/>
</dbReference>
<dbReference type="AlphaFoldDB" id="A0A518DTU1"/>
<dbReference type="RefSeq" id="WP_145054019.1">
    <property type="nucleotide sequence ID" value="NZ_CP036433.1"/>
</dbReference>
<sequence>MQIQVVVTGRSYHLAEGLPDMLSLPDGADLDAALAALAKDLPEGESFPASCLVAVSGEHVGTIGRHPARNLRDGDELVLFAPVAGG</sequence>
<name>A0A518DTU1_9BACT</name>
<dbReference type="InterPro" id="IPR016155">
    <property type="entry name" value="Mopterin_synth/thiamin_S_b"/>
</dbReference>
<dbReference type="InterPro" id="IPR012675">
    <property type="entry name" value="Beta-grasp_dom_sf"/>
</dbReference>
<reference evidence="1 2" key="1">
    <citation type="submission" date="2019-02" db="EMBL/GenBank/DDBJ databases">
        <title>Deep-cultivation of Planctomycetes and their phenomic and genomic characterization uncovers novel biology.</title>
        <authorList>
            <person name="Wiegand S."/>
            <person name="Jogler M."/>
            <person name="Boedeker C."/>
            <person name="Pinto D."/>
            <person name="Vollmers J."/>
            <person name="Rivas-Marin E."/>
            <person name="Kohn T."/>
            <person name="Peeters S.H."/>
            <person name="Heuer A."/>
            <person name="Rast P."/>
            <person name="Oberbeckmann S."/>
            <person name="Bunk B."/>
            <person name="Jeske O."/>
            <person name="Meyerdierks A."/>
            <person name="Storesund J.E."/>
            <person name="Kallscheuer N."/>
            <person name="Luecker S."/>
            <person name="Lage O.M."/>
            <person name="Pohl T."/>
            <person name="Merkel B.J."/>
            <person name="Hornburger P."/>
            <person name="Mueller R.-W."/>
            <person name="Bruemmer F."/>
            <person name="Labrenz M."/>
            <person name="Spormann A.M."/>
            <person name="Op den Camp H."/>
            <person name="Overmann J."/>
            <person name="Amann R."/>
            <person name="Jetten M.S.M."/>
            <person name="Mascher T."/>
            <person name="Medema M.H."/>
            <person name="Devos D.P."/>
            <person name="Kaster A.-K."/>
            <person name="Ovreas L."/>
            <person name="Rohde M."/>
            <person name="Galperin M.Y."/>
            <person name="Jogler C."/>
        </authorList>
    </citation>
    <scope>NUCLEOTIDE SEQUENCE [LARGE SCALE GENOMIC DNA]</scope>
    <source>
        <strain evidence="1 2">Pla85_3_4</strain>
    </source>
</reference>
<accession>A0A518DTU1</accession>
<dbReference type="KEGG" id="lcre:Pla8534_30750"/>
<evidence type="ECO:0000313" key="1">
    <source>
        <dbReference type="EMBL" id="QDU95260.1"/>
    </source>
</evidence>
<dbReference type="InterPro" id="IPR003749">
    <property type="entry name" value="ThiS/MoaD-like"/>
</dbReference>
<keyword evidence="2" id="KW-1185">Reference proteome</keyword>
<protein>
    <submittedName>
        <fullName evidence="1">Sulfur carrier protein ThiS</fullName>
    </submittedName>
</protein>
<dbReference type="Proteomes" id="UP000317648">
    <property type="component" value="Chromosome"/>
</dbReference>
<dbReference type="Gene3D" id="3.10.20.30">
    <property type="match status" value="1"/>
</dbReference>
<gene>
    <name evidence="1" type="ORF">Pla8534_30750</name>
</gene>
<evidence type="ECO:0000313" key="2">
    <source>
        <dbReference type="Proteomes" id="UP000317648"/>
    </source>
</evidence>
<dbReference type="EMBL" id="CP036433">
    <property type="protein sequence ID" value="QDU95260.1"/>
    <property type="molecule type" value="Genomic_DNA"/>
</dbReference>
<organism evidence="1 2">
    <name type="scientific">Lignipirellula cremea</name>
    <dbReference type="NCBI Taxonomy" id="2528010"/>
    <lineage>
        <taxon>Bacteria</taxon>
        <taxon>Pseudomonadati</taxon>
        <taxon>Planctomycetota</taxon>
        <taxon>Planctomycetia</taxon>
        <taxon>Pirellulales</taxon>
        <taxon>Pirellulaceae</taxon>
        <taxon>Lignipirellula</taxon>
    </lineage>
</organism>
<dbReference type="SUPFAM" id="SSF54285">
    <property type="entry name" value="MoaD/ThiS"/>
    <property type="match status" value="1"/>
</dbReference>